<evidence type="ECO:0000256" key="6">
    <source>
        <dbReference type="PROSITE-ProRule" id="PRU00176"/>
    </source>
</evidence>
<keyword evidence="5" id="KW-0539">Nucleus</keyword>
<dbReference type="SUPFAM" id="SSF54928">
    <property type="entry name" value="RNA-binding domain, RBD"/>
    <property type="match status" value="1"/>
</dbReference>
<dbReference type="GO" id="GO:0006397">
    <property type="term" value="P:mRNA processing"/>
    <property type="evidence" value="ECO:0007669"/>
    <property type="project" value="UniProtKB-KW"/>
</dbReference>
<evidence type="ECO:0000259" key="8">
    <source>
        <dbReference type="PROSITE" id="PS50102"/>
    </source>
</evidence>
<organism evidence="9 10">
    <name type="scientific">Coemansia asiatica</name>
    <dbReference type="NCBI Taxonomy" id="1052880"/>
    <lineage>
        <taxon>Eukaryota</taxon>
        <taxon>Fungi</taxon>
        <taxon>Fungi incertae sedis</taxon>
        <taxon>Zoopagomycota</taxon>
        <taxon>Kickxellomycotina</taxon>
        <taxon>Kickxellomycetes</taxon>
        <taxon>Kickxellales</taxon>
        <taxon>Kickxellaceae</taxon>
        <taxon>Coemansia</taxon>
    </lineage>
</organism>
<dbReference type="InterPro" id="IPR012677">
    <property type="entry name" value="Nucleotide-bd_a/b_plait_sf"/>
</dbReference>
<dbReference type="PANTHER" id="PTHR17204:SF25">
    <property type="entry name" value="RRM DOMAIN-CONTAINING PROTEIN"/>
    <property type="match status" value="1"/>
</dbReference>
<feature type="domain" description="RRM" evidence="8">
    <location>
        <begin position="623"/>
        <end position="699"/>
    </location>
</feature>
<evidence type="ECO:0000256" key="5">
    <source>
        <dbReference type="ARBA" id="ARBA00023242"/>
    </source>
</evidence>
<evidence type="ECO:0000256" key="1">
    <source>
        <dbReference type="ARBA" id="ARBA00004123"/>
    </source>
</evidence>
<dbReference type="SMART" id="SM00360">
    <property type="entry name" value="RRM"/>
    <property type="match status" value="2"/>
</dbReference>
<name>A0A9W7XHU4_9FUNG</name>
<evidence type="ECO:0000256" key="7">
    <source>
        <dbReference type="SAM" id="MobiDB-lite"/>
    </source>
</evidence>
<comment type="caution">
    <text evidence="9">The sequence shown here is derived from an EMBL/GenBank/DDBJ whole genome shotgun (WGS) entry which is preliminary data.</text>
</comment>
<protein>
    <submittedName>
        <fullName evidence="9">Splicing factor</fullName>
    </submittedName>
</protein>
<dbReference type="InterPro" id="IPR003107">
    <property type="entry name" value="HAT"/>
</dbReference>
<evidence type="ECO:0000256" key="2">
    <source>
        <dbReference type="ARBA" id="ARBA00022664"/>
    </source>
</evidence>
<evidence type="ECO:0000313" key="10">
    <source>
        <dbReference type="Proteomes" id="UP001145021"/>
    </source>
</evidence>
<dbReference type="PANTHER" id="PTHR17204">
    <property type="entry name" value="PRE-MRNA PROCESSING PROTEIN PRP39-RELATED"/>
    <property type="match status" value="1"/>
</dbReference>
<feature type="region of interest" description="Disordered" evidence="7">
    <location>
        <begin position="833"/>
        <end position="891"/>
    </location>
</feature>
<sequence length="891" mass="99472">MVSEGNELGDLEELQSFMEALSEKLEKTPYDYSTYTRWIELLRPVGDIGSLRVARESMLSNIAAPIELWTQWIEEEKAQPDALCSPESLAIIRDLYERATTEYMSVSIWQQYIEFAKNLESSDNAAATRSAAIEAFGSENYIFSILQDAVEAISHHFSEGQIMWIEYKEYIEQMLLETSDNDQRESLLELLKSVYLQRLGQPHAQLESTFSMYSGFVTKFINQDYEQQMVEANKIVSGTRKACSKREDYEAELVKSENSWNTFRLYIDRLAKDKVTETKEINTLYERCLAIHCYSPEIWDEYLSFVVQPSAADDISAQNADVAGLLHVIASRAVRNCPWSGKIWAQLSYATFMQQGYEAANAVYEQAMNTHAVDYSMAEYAQLAIARVNIARLAFQRSEIEIEPEANGDAEVSPIMELQQLSQICRTCLSTAYTMPMETADPHLALERCCTTVVARIAKDTPCAREMWTSICKSRKICAEAWVLSAEFEREYGSMENARNVYRHAAQRKLDNPDRIFDAWIVFENSFGDILTLRAAERFINAQRYLQWRRLEKESNANFASTSAHQEAMPSFTASDPTIAVATSTEENNGPDSIAPRQAKRKRSDASVIGEAVKFDSETESDKAIFVSGLPLTFKKEDIDAFFGNIKSTKGIELLTNKQGEFRGQAKVTLASGEGMIAALDKNGQKAQGSFISVHVFKQCSKDTTAQSRSSITSQKRKAAKEAVVRVTGFSPETGNKQIEAVAKESGGTVVRVRRNQQGDVAFVTMKSLSDAQGAASALNGYTVQGATLEAIIEAVESSDKHEAYRKALDVHDGQRNDSTKIDSGIIGLVPRKASSSRHPTKRMTIAKNARPAASEPNNQAAHSSSADSMSARTNADFRNLFIGQEGNDKQ</sequence>
<proteinExistence type="predicted"/>
<keyword evidence="3" id="KW-0677">Repeat</keyword>
<dbReference type="Pfam" id="PF00076">
    <property type="entry name" value="RRM_1"/>
    <property type="match status" value="2"/>
</dbReference>
<dbReference type="SUPFAM" id="SSF48452">
    <property type="entry name" value="TPR-like"/>
    <property type="match status" value="1"/>
</dbReference>
<feature type="compositionally biased region" description="Low complexity" evidence="7">
    <location>
        <begin position="861"/>
        <end position="872"/>
    </location>
</feature>
<dbReference type="GO" id="GO:0003723">
    <property type="term" value="F:RNA binding"/>
    <property type="evidence" value="ECO:0007669"/>
    <property type="project" value="UniProtKB-UniRule"/>
</dbReference>
<feature type="region of interest" description="Disordered" evidence="7">
    <location>
        <begin position="583"/>
        <end position="603"/>
    </location>
</feature>
<dbReference type="Pfam" id="PF05843">
    <property type="entry name" value="Suf"/>
    <property type="match status" value="1"/>
</dbReference>
<keyword evidence="10" id="KW-1185">Reference proteome</keyword>
<dbReference type="AlphaFoldDB" id="A0A9W7XHU4"/>
<dbReference type="CDD" id="cd00590">
    <property type="entry name" value="RRM_SF"/>
    <property type="match status" value="2"/>
</dbReference>
<accession>A0A9W7XHU4</accession>
<dbReference type="InterPro" id="IPR011990">
    <property type="entry name" value="TPR-like_helical_dom_sf"/>
</dbReference>
<dbReference type="EMBL" id="JANBOH010000136">
    <property type="protein sequence ID" value="KAJ1644895.1"/>
    <property type="molecule type" value="Genomic_DNA"/>
</dbReference>
<dbReference type="InterPro" id="IPR035979">
    <property type="entry name" value="RBD_domain_sf"/>
</dbReference>
<keyword evidence="4" id="KW-0508">mRNA splicing</keyword>
<dbReference type="PROSITE" id="PS50102">
    <property type="entry name" value="RRM"/>
    <property type="match status" value="1"/>
</dbReference>
<evidence type="ECO:0000256" key="4">
    <source>
        <dbReference type="ARBA" id="ARBA00023187"/>
    </source>
</evidence>
<dbReference type="Gene3D" id="1.25.40.10">
    <property type="entry name" value="Tetratricopeptide repeat domain"/>
    <property type="match status" value="2"/>
</dbReference>
<dbReference type="GO" id="GO:0008380">
    <property type="term" value="P:RNA splicing"/>
    <property type="evidence" value="ECO:0007669"/>
    <property type="project" value="UniProtKB-KW"/>
</dbReference>
<dbReference type="InterPro" id="IPR008847">
    <property type="entry name" value="Suf"/>
</dbReference>
<dbReference type="SMART" id="SM00386">
    <property type="entry name" value="HAT"/>
    <property type="match status" value="6"/>
</dbReference>
<reference evidence="9" key="1">
    <citation type="submission" date="2022-07" db="EMBL/GenBank/DDBJ databases">
        <title>Phylogenomic reconstructions and comparative analyses of Kickxellomycotina fungi.</title>
        <authorList>
            <person name="Reynolds N.K."/>
            <person name="Stajich J.E."/>
            <person name="Barry K."/>
            <person name="Grigoriev I.V."/>
            <person name="Crous P."/>
            <person name="Smith M.E."/>
        </authorList>
    </citation>
    <scope>NUCLEOTIDE SEQUENCE</scope>
    <source>
        <strain evidence="9">NBRC 105413</strain>
    </source>
</reference>
<comment type="subcellular location">
    <subcellularLocation>
        <location evidence="1">Nucleus</location>
    </subcellularLocation>
</comment>
<dbReference type="Gene3D" id="3.30.70.330">
    <property type="match status" value="2"/>
</dbReference>
<dbReference type="InterPro" id="IPR000504">
    <property type="entry name" value="RRM_dom"/>
</dbReference>
<evidence type="ECO:0000256" key="3">
    <source>
        <dbReference type="ARBA" id="ARBA00022737"/>
    </source>
</evidence>
<evidence type="ECO:0000313" key="9">
    <source>
        <dbReference type="EMBL" id="KAJ1644895.1"/>
    </source>
</evidence>
<dbReference type="GO" id="GO:0005634">
    <property type="term" value="C:nucleus"/>
    <property type="evidence" value="ECO:0007669"/>
    <property type="project" value="UniProtKB-SubCell"/>
</dbReference>
<keyword evidence="2" id="KW-0507">mRNA processing</keyword>
<keyword evidence="6" id="KW-0694">RNA-binding</keyword>
<gene>
    <name evidence="9" type="primary">PRP24</name>
    <name evidence="9" type="ORF">LPJ64_003479</name>
</gene>
<dbReference type="Proteomes" id="UP001145021">
    <property type="component" value="Unassembled WGS sequence"/>
</dbReference>